<dbReference type="AlphaFoldDB" id="A0A0E9XH52"/>
<sequence length="79" mass="8891">MNNSLCIPCCLILWLLPFSRSEACNNALCNNTALCNNSTKCNKFLLHYVITPAFYNNLPHFVISALLYVITNQNGCLYS</sequence>
<organism evidence="2">
    <name type="scientific">Anguilla anguilla</name>
    <name type="common">European freshwater eel</name>
    <name type="synonym">Muraena anguilla</name>
    <dbReference type="NCBI Taxonomy" id="7936"/>
    <lineage>
        <taxon>Eukaryota</taxon>
        <taxon>Metazoa</taxon>
        <taxon>Chordata</taxon>
        <taxon>Craniata</taxon>
        <taxon>Vertebrata</taxon>
        <taxon>Euteleostomi</taxon>
        <taxon>Actinopterygii</taxon>
        <taxon>Neopterygii</taxon>
        <taxon>Teleostei</taxon>
        <taxon>Anguilliformes</taxon>
        <taxon>Anguillidae</taxon>
        <taxon>Anguilla</taxon>
    </lineage>
</organism>
<keyword evidence="1" id="KW-0732">Signal</keyword>
<reference evidence="2" key="2">
    <citation type="journal article" date="2015" name="Fish Shellfish Immunol.">
        <title>Early steps in the European eel (Anguilla anguilla)-Vibrio vulnificus interaction in the gills: Role of the RtxA13 toxin.</title>
        <authorList>
            <person name="Callol A."/>
            <person name="Pajuelo D."/>
            <person name="Ebbesson L."/>
            <person name="Teles M."/>
            <person name="MacKenzie S."/>
            <person name="Amaro C."/>
        </authorList>
    </citation>
    <scope>NUCLEOTIDE SEQUENCE</scope>
</reference>
<protein>
    <submittedName>
        <fullName evidence="2">Uncharacterized protein</fullName>
    </submittedName>
</protein>
<accession>A0A0E9XH52</accession>
<feature type="chain" id="PRO_5002435283" evidence="1">
    <location>
        <begin position="22"/>
        <end position="79"/>
    </location>
</feature>
<name>A0A0E9XH52_ANGAN</name>
<evidence type="ECO:0000313" key="2">
    <source>
        <dbReference type="EMBL" id="JAI01980.1"/>
    </source>
</evidence>
<feature type="signal peptide" evidence="1">
    <location>
        <begin position="1"/>
        <end position="21"/>
    </location>
</feature>
<proteinExistence type="predicted"/>
<dbReference type="EMBL" id="GBXM01006598">
    <property type="protein sequence ID" value="JAI01980.1"/>
    <property type="molecule type" value="Transcribed_RNA"/>
</dbReference>
<evidence type="ECO:0000256" key="1">
    <source>
        <dbReference type="SAM" id="SignalP"/>
    </source>
</evidence>
<reference evidence="2" key="1">
    <citation type="submission" date="2014-11" db="EMBL/GenBank/DDBJ databases">
        <authorList>
            <person name="Amaro Gonzalez C."/>
        </authorList>
    </citation>
    <scope>NUCLEOTIDE SEQUENCE</scope>
</reference>